<reference evidence="3" key="1">
    <citation type="journal article" date="2021" name="PeerJ">
        <title>Extensive microbial diversity within the chicken gut microbiome revealed by metagenomics and culture.</title>
        <authorList>
            <person name="Gilroy R."/>
            <person name="Ravi A."/>
            <person name="Getino M."/>
            <person name="Pursley I."/>
            <person name="Horton D.L."/>
            <person name="Alikhan N.F."/>
            <person name="Baker D."/>
            <person name="Gharbi K."/>
            <person name="Hall N."/>
            <person name="Watson M."/>
            <person name="Adriaenssens E.M."/>
            <person name="Foster-Nyarko E."/>
            <person name="Jarju S."/>
            <person name="Secka A."/>
            <person name="Antonio M."/>
            <person name="Oren A."/>
            <person name="Chaudhuri R.R."/>
            <person name="La Ragione R."/>
            <person name="Hildebrand F."/>
            <person name="Pallen M.J."/>
        </authorList>
    </citation>
    <scope>NUCLEOTIDE SEQUENCE</scope>
    <source>
        <strain evidence="3">CHK185-1770</strain>
    </source>
</reference>
<name>A0A9D2MXT0_9FIRM</name>
<feature type="domain" description="Glycosyltransferase subfamily 4-like N-terminal" evidence="2">
    <location>
        <begin position="21"/>
        <end position="173"/>
    </location>
</feature>
<dbReference type="PANTHER" id="PTHR45947:SF3">
    <property type="entry name" value="SULFOQUINOVOSYL TRANSFERASE SQD2"/>
    <property type="match status" value="1"/>
</dbReference>
<evidence type="ECO:0000259" key="2">
    <source>
        <dbReference type="Pfam" id="PF13579"/>
    </source>
</evidence>
<evidence type="ECO:0000313" key="4">
    <source>
        <dbReference type="Proteomes" id="UP000826793"/>
    </source>
</evidence>
<dbReference type="InterPro" id="IPR001296">
    <property type="entry name" value="Glyco_trans_1"/>
</dbReference>
<evidence type="ECO:0000313" key="3">
    <source>
        <dbReference type="EMBL" id="HJB98516.1"/>
    </source>
</evidence>
<dbReference type="GO" id="GO:0016757">
    <property type="term" value="F:glycosyltransferase activity"/>
    <property type="evidence" value="ECO:0007669"/>
    <property type="project" value="UniProtKB-KW"/>
</dbReference>
<accession>A0A9D2MXT0</accession>
<dbReference type="InterPro" id="IPR028098">
    <property type="entry name" value="Glyco_trans_4-like_N"/>
</dbReference>
<sequence>MEKHVLILATTHDFLLKFERENVEILQSMGYTVHFAANLREPGYLSDEEAIRERGVVLHHIDIARSPYLVRENQRALRQLLEILRRWDMRALHCHTPVGGLLGRLAGKLSPLHPVVVYTAHGFHFYRGAPLFNRLVYYPVERELARYTDLLLVINQEDEQAARRLPLAPGGKVFRLPGVGLNRQVFSPPDPEERQRIRRRYGVAPGEFLLVSLGELNVNKNHQVVLEALSLLQRRNRLSGVRYVICGEGFARERLQREIQERELPVSLWGFRRDVPQILTCADATVFPSRREGLGMAGLESLAMGVPVLAADNRGTREYMVFGKNGLIYPWNDPSGFARGILLLQGLDPVRRRELSQRCRESVAPFDRTLTRETMRLVYEEMDRKRRERLAQMSGGLRGAGVL</sequence>
<dbReference type="PANTHER" id="PTHR45947">
    <property type="entry name" value="SULFOQUINOVOSYL TRANSFERASE SQD2"/>
    <property type="match status" value="1"/>
</dbReference>
<dbReference type="SUPFAM" id="SSF53756">
    <property type="entry name" value="UDP-Glycosyltransferase/glycogen phosphorylase"/>
    <property type="match status" value="1"/>
</dbReference>
<keyword evidence="3" id="KW-0808">Transferase</keyword>
<dbReference type="EMBL" id="DWXG01000063">
    <property type="protein sequence ID" value="HJB98516.1"/>
    <property type="molecule type" value="Genomic_DNA"/>
</dbReference>
<keyword evidence="3" id="KW-0328">Glycosyltransferase</keyword>
<dbReference type="Proteomes" id="UP000826793">
    <property type="component" value="Unassembled WGS sequence"/>
</dbReference>
<reference evidence="3" key="2">
    <citation type="submission" date="2021-04" db="EMBL/GenBank/DDBJ databases">
        <authorList>
            <person name="Gilroy R."/>
        </authorList>
    </citation>
    <scope>NUCLEOTIDE SEQUENCE</scope>
    <source>
        <strain evidence="3">CHK185-1770</strain>
    </source>
</reference>
<organism evidence="3 4">
    <name type="scientific">Candidatus Acutalibacter pullicola</name>
    <dbReference type="NCBI Taxonomy" id="2838417"/>
    <lineage>
        <taxon>Bacteria</taxon>
        <taxon>Bacillati</taxon>
        <taxon>Bacillota</taxon>
        <taxon>Clostridia</taxon>
        <taxon>Eubacteriales</taxon>
        <taxon>Acutalibacteraceae</taxon>
        <taxon>Acutalibacter</taxon>
    </lineage>
</organism>
<proteinExistence type="predicted"/>
<dbReference type="Pfam" id="PF00534">
    <property type="entry name" value="Glycos_transf_1"/>
    <property type="match status" value="1"/>
</dbReference>
<dbReference type="AlphaFoldDB" id="A0A9D2MXT0"/>
<dbReference type="Gene3D" id="3.40.50.2000">
    <property type="entry name" value="Glycogen Phosphorylase B"/>
    <property type="match status" value="2"/>
</dbReference>
<dbReference type="InterPro" id="IPR050194">
    <property type="entry name" value="Glycosyltransferase_grp1"/>
</dbReference>
<dbReference type="EC" id="2.4.-.-" evidence="3"/>
<protein>
    <submittedName>
        <fullName evidence="3">Glycosyltransferase</fullName>
        <ecNumber evidence="3">2.4.-.-</ecNumber>
    </submittedName>
</protein>
<dbReference type="Pfam" id="PF13579">
    <property type="entry name" value="Glyco_trans_4_4"/>
    <property type="match status" value="1"/>
</dbReference>
<evidence type="ECO:0000259" key="1">
    <source>
        <dbReference type="Pfam" id="PF00534"/>
    </source>
</evidence>
<feature type="domain" description="Glycosyl transferase family 1" evidence="1">
    <location>
        <begin position="194"/>
        <end position="346"/>
    </location>
</feature>
<comment type="caution">
    <text evidence="3">The sequence shown here is derived from an EMBL/GenBank/DDBJ whole genome shotgun (WGS) entry which is preliminary data.</text>
</comment>
<gene>
    <name evidence="3" type="ORF">H9710_08055</name>
</gene>